<keyword evidence="6" id="KW-0256">Endoplasmic reticulum</keyword>
<dbReference type="Pfam" id="PF00743">
    <property type="entry name" value="FMO-like"/>
    <property type="match status" value="1"/>
</dbReference>
<dbReference type="PIRSF" id="PIRSF000332">
    <property type="entry name" value="FMO"/>
    <property type="match status" value="1"/>
</dbReference>
<evidence type="ECO:0000256" key="12">
    <source>
        <dbReference type="ARBA" id="ARBA00023136"/>
    </source>
</evidence>
<comment type="subcellular location">
    <subcellularLocation>
        <location evidence="2">Endoplasmic reticulum membrane</location>
        <topology evidence="2">Single-pass membrane protein</topology>
    </subcellularLocation>
</comment>
<keyword evidence="7" id="KW-0274">FAD</keyword>
<protein>
    <submittedName>
        <fullName evidence="13">FAD-containing monooxygenase EthA</fullName>
    </submittedName>
</protein>
<evidence type="ECO:0000256" key="6">
    <source>
        <dbReference type="ARBA" id="ARBA00022824"/>
    </source>
</evidence>
<evidence type="ECO:0000256" key="9">
    <source>
        <dbReference type="ARBA" id="ARBA00022989"/>
    </source>
</evidence>
<keyword evidence="4" id="KW-0285">Flavoprotein</keyword>
<keyword evidence="8" id="KW-0521">NADP</keyword>
<dbReference type="GO" id="GO:0050661">
    <property type="term" value="F:NADP binding"/>
    <property type="evidence" value="ECO:0007669"/>
    <property type="project" value="InterPro"/>
</dbReference>
<evidence type="ECO:0000256" key="2">
    <source>
        <dbReference type="ARBA" id="ARBA00004389"/>
    </source>
</evidence>
<dbReference type="OrthoDB" id="9790219at2"/>
<evidence type="ECO:0000256" key="3">
    <source>
        <dbReference type="ARBA" id="ARBA00009183"/>
    </source>
</evidence>
<dbReference type="PANTHER" id="PTHR23023">
    <property type="entry name" value="DIMETHYLANILINE MONOOXYGENASE"/>
    <property type="match status" value="1"/>
</dbReference>
<organism evidence="13 14">
    <name type="scientific">Legionella massiliensis</name>
    <dbReference type="NCBI Taxonomy" id="1034943"/>
    <lineage>
        <taxon>Bacteria</taxon>
        <taxon>Pseudomonadati</taxon>
        <taxon>Pseudomonadota</taxon>
        <taxon>Gammaproteobacteria</taxon>
        <taxon>Legionellales</taxon>
        <taxon>Legionellaceae</taxon>
        <taxon>Legionella</taxon>
    </lineage>
</organism>
<accession>A0A078KWL4</accession>
<dbReference type="Proteomes" id="UP000044071">
    <property type="component" value="Unassembled WGS sequence"/>
</dbReference>
<comment type="similarity">
    <text evidence="3">Belongs to the FMO family.</text>
</comment>
<name>A0A078KWL4_9GAMM</name>
<evidence type="ECO:0000256" key="8">
    <source>
        <dbReference type="ARBA" id="ARBA00022857"/>
    </source>
</evidence>
<dbReference type="AlphaFoldDB" id="A0A078KWL4"/>
<dbReference type="RefSeq" id="WP_043873927.1">
    <property type="nucleotide sequence ID" value="NZ_CCVW01000002.1"/>
</dbReference>
<evidence type="ECO:0000256" key="5">
    <source>
        <dbReference type="ARBA" id="ARBA00022692"/>
    </source>
</evidence>
<keyword evidence="11 13" id="KW-0503">Monooxygenase</keyword>
<dbReference type="FunFam" id="3.50.50.60:FF:000159">
    <property type="entry name" value="Dimethylaniline monooxygenase [N-oxide-forming]"/>
    <property type="match status" value="1"/>
</dbReference>
<dbReference type="Gene3D" id="3.50.50.60">
    <property type="entry name" value="FAD/NAD(P)-binding domain"/>
    <property type="match status" value="1"/>
</dbReference>
<reference evidence="13 14" key="1">
    <citation type="submission" date="2014-06" db="EMBL/GenBank/DDBJ databases">
        <authorList>
            <person name="Urmite Genomes Urmite Genomes"/>
        </authorList>
    </citation>
    <scope>NUCLEOTIDE SEQUENCE [LARGE SCALE GENOMIC DNA]</scope>
</reference>
<keyword evidence="12" id="KW-0472">Membrane</keyword>
<proteinExistence type="inferred from homology"/>
<dbReference type="STRING" id="1034943.BN59_01665"/>
<dbReference type="InterPro" id="IPR050346">
    <property type="entry name" value="FMO-like"/>
</dbReference>
<dbReference type="GO" id="GO:0050660">
    <property type="term" value="F:flavin adenine dinucleotide binding"/>
    <property type="evidence" value="ECO:0007669"/>
    <property type="project" value="InterPro"/>
</dbReference>
<gene>
    <name evidence="13" type="primary">ethA</name>
    <name evidence="13" type="ORF">BN59_01665</name>
</gene>
<evidence type="ECO:0000313" key="13">
    <source>
        <dbReference type="EMBL" id="CDZ77382.1"/>
    </source>
</evidence>
<keyword evidence="14" id="KW-1185">Reference proteome</keyword>
<dbReference type="InterPro" id="IPR036188">
    <property type="entry name" value="FAD/NAD-bd_sf"/>
</dbReference>
<keyword evidence="5" id="KW-0812">Transmembrane</keyword>
<dbReference type="GO" id="GO:0004499">
    <property type="term" value="F:N,N-dimethylaniline monooxygenase activity"/>
    <property type="evidence" value="ECO:0007669"/>
    <property type="project" value="InterPro"/>
</dbReference>
<dbReference type="InterPro" id="IPR020946">
    <property type="entry name" value="Flavin_mOase-like"/>
</dbReference>
<dbReference type="InterPro" id="IPR000960">
    <property type="entry name" value="Flavin_mOase"/>
</dbReference>
<evidence type="ECO:0000313" key="14">
    <source>
        <dbReference type="Proteomes" id="UP000044071"/>
    </source>
</evidence>
<evidence type="ECO:0000256" key="4">
    <source>
        <dbReference type="ARBA" id="ARBA00022630"/>
    </source>
</evidence>
<dbReference type="SUPFAM" id="SSF51905">
    <property type="entry name" value="FAD/NAD(P)-binding domain"/>
    <property type="match status" value="3"/>
</dbReference>
<keyword evidence="10" id="KW-0560">Oxidoreductase</keyword>
<keyword evidence="9" id="KW-1133">Transmembrane helix</keyword>
<sequence>MNNSFDNSPRICIIGAGPCGLTAAKNLLQENLVNFVVFEKNERLGGNWVFDEENSHSSIYETTHIISSKRLSQFEDFPMPADYPDYPSHTQILKYFNSYAEHFGVGRFIQFNTVVEQVIPQDDEKWRVIYRNETGVQEEVFDYLLVANGHHWDPAMPDSYGEFDGSLIHAHQYKKAAPFRDKRVLVVGGGNSACDIAVEIARISPKTCISMRRGQHIFPKIVFGKPTDIMFSIIRMLPRWLKQILVSFVIRILQGRYPKYHLQKPDCKPLDIHPTINTELLYFIRHGRVKPRRGIERIQGSTVHFVGGRKEEFDVIIFATGYKVSFPFFAKDLIDFSGLTSIPLYRKMMHSQFSSLYFIGLFQPQGCIWPLADYQAKIAAGIIAGRLERPANLPAKIDKEMKKSSSRYKEAIRHALEVDYLGFRKELLRELKKGRYSQNKFKDYAQKEAVTINQ</sequence>
<evidence type="ECO:0000256" key="1">
    <source>
        <dbReference type="ARBA" id="ARBA00001974"/>
    </source>
</evidence>
<comment type="cofactor">
    <cofactor evidence="1">
        <name>FAD</name>
        <dbReference type="ChEBI" id="CHEBI:57692"/>
    </cofactor>
</comment>
<dbReference type="eggNOG" id="COG2072">
    <property type="taxonomic scope" value="Bacteria"/>
</dbReference>
<evidence type="ECO:0000256" key="10">
    <source>
        <dbReference type="ARBA" id="ARBA00023002"/>
    </source>
</evidence>
<dbReference type="PRINTS" id="PR00370">
    <property type="entry name" value="FMOXYGENASE"/>
</dbReference>
<dbReference type="EMBL" id="CCSB01000002">
    <property type="protein sequence ID" value="CDZ77382.1"/>
    <property type="molecule type" value="Genomic_DNA"/>
</dbReference>
<evidence type="ECO:0000256" key="11">
    <source>
        <dbReference type="ARBA" id="ARBA00023033"/>
    </source>
</evidence>
<evidence type="ECO:0000256" key="7">
    <source>
        <dbReference type="ARBA" id="ARBA00022827"/>
    </source>
</evidence>